<dbReference type="SUPFAM" id="SSF47986">
    <property type="entry name" value="DEATH domain"/>
    <property type="match status" value="2"/>
</dbReference>
<protein>
    <recommendedName>
        <fullName evidence="1">Death domain-containing protein</fullName>
    </recommendedName>
</protein>
<sequence>MLIVPISGMDRIKRLRSILSDKNTNINVLDFLRELSKEELISPAEEKDIRRKETYSEKIDSIFDIVFVKNPMKIEKKLIEVLESMEREDIIDRWNNDSVVADAPGSLRDILLASWGIMLEQLKAGMVAIELRKSGVISKQDLDEIMTPRDTREKRSVLLAKLSAKIDSRNFKKFISALTVANQTSIAENLQAEEGKLERGKSQLANALLDTTPSDGDIRQIANGLEEAWDKWGILGKELGLTKAAIDEIERKELDPVRSTYLLLREWRKLSLEDHPATFRVLHEALCNQGMISEVVINLICKKNCEDIKSIL</sequence>
<dbReference type="EMBL" id="LR900252">
    <property type="protein sequence ID" value="CAD7244900.1"/>
    <property type="molecule type" value="Genomic_DNA"/>
</dbReference>
<evidence type="ECO:0000313" key="3">
    <source>
        <dbReference type="Proteomes" id="UP000677054"/>
    </source>
</evidence>
<dbReference type="CDD" id="cd01671">
    <property type="entry name" value="CARD"/>
    <property type="match status" value="1"/>
</dbReference>
<dbReference type="EMBL" id="CAJPEV010000735">
    <property type="protein sequence ID" value="CAG0888052.1"/>
    <property type="molecule type" value="Genomic_DNA"/>
</dbReference>
<dbReference type="InterPro" id="IPR000488">
    <property type="entry name" value="Death_dom"/>
</dbReference>
<dbReference type="GO" id="GO:0007165">
    <property type="term" value="P:signal transduction"/>
    <property type="evidence" value="ECO:0007669"/>
    <property type="project" value="InterPro"/>
</dbReference>
<accession>A0A7R8X7S8</accession>
<name>A0A7R8X7S8_9CRUS</name>
<evidence type="ECO:0000259" key="1">
    <source>
        <dbReference type="PROSITE" id="PS50017"/>
    </source>
</evidence>
<dbReference type="Pfam" id="PF00531">
    <property type="entry name" value="Death"/>
    <property type="match status" value="1"/>
</dbReference>
<dbReference type="Gene3D" id="1.10.533.10">
    <property type="entry name" value="Death Domain, Fas"/>
    <property type="match status" value="3"/>
</dbReference>
<dbReference type="InterPro" id="IPR011029">
    <property type="entry name" value="DEATH-like_dom_sf"/>
</dbReference>
<organism evidence="2">
    <name type="scientific">Darwinula stevensoni</name>
    <dbReference type="NCBI Taxonomy" id="69355"/>
    <lineage>
        <taxon>Eukaryota</taxon>
        <taxon>Metazoa</taxon>
        <taxon>Ecdysozoa</taxon>
        <taxon>Arthropoda</taxon>
        <taxon>Crustacea</taxon>
        <taxon>Oligostraca</taxon>
        <taxon>Ostracoda</taxon>
        <taxon>Podocopa</taxon>
        <taxon>Podocopida</taxon>
        <taxon>Darwinulocopina</taxon>
        <taxon>Darwinuloidea</taxon>
        <taxon>Darwinulidae</taxon>
        <taxon>Darwinula</taxon>
    </lineage>
</organism>
<keyword evidence="3" id="KW-1185">Reference proteome</keyword>
<reference evidence="2" key="1">
    <citation type="submission" date="2020-11" db="EMBL/GenBank/DDBJ databases">
        <authorList>
            <person name="Tran Van P."/>
        </authorList>
    </citation>
    <scope>NUCLEOTIDE SEQUENCE</scope>
</reference>
<dbReference type="CDD" id="cd01670">
    <property type="entry name" value="Death"/>
    <property type="match status" value="1"/>
</dbReference>
<dbReference type="OrthoDB" id="10031931at2759"/>
<dbReference type="PROSITE" id="PS50017">
    <property type="entry name" value="DEATH_DOMAIN"/>
    <property type="match status" value="1"/>
</dbReference>
<gene>
    <name evidence="2" type="ORF">DSTB1V02_LOCUS4783</name>
</gene>
<dbReference type="AlphaFoldDB" id="A0A7R8X7S8"/>
<feature type="domain" description="Death" evidence="1">
    <location>
        <begin position="231"/>
        <end position="286"/>
    </location>
</feature>
<proteinExistence type="predicted"/>
<dbReference type="Proteomes" id="UP000677054">
    <property type="component" value="Unassembled WGS sequence"/>
</dbReference>
<evidence type="ECO:0000313" key="2">
    <source>
        <dbReference type="EMBL" id="CAD7244900.1"/>
    </source>
</evidence>